<evidence type="ECO:0000256" key="6">
    <source>
        <dbReference type="ARBA" id="ARBA00022692"/>
    </source>
</evidence>
<evidence type="ECO:0000256" key="15">
    <source>
        <dbReference type="RuleBase" id="RU003848"/>
    </source>
</evidence>
<accession>A0A3A5MDL5</accession>
<evidence type="ECO:0000256" key="9">
    <source>
        <dbReference type="ARBA" id="ARBA00023065"/>
    </source>
</evidence>
<keyword evidence="18" id="KW-1185">Reference proteome</keyword>
<keyword evidence="10 14" id="KW-0472">Membrane</keyword>
<evidence type="ECO:0000256" key="14">
    <source>
        <dbReference type="HAMAP-Rule" id="MF_01398"/>
    </source>
</evidence>
<evidence type="ECO:0000256" key="10">
    <source>
        <dbReference type="ARBA" id="ARBA00023136"/>
    </source>
</evidence>
<reference evidence="17 18" key="1">
    <citation type="submission" date="2018-09" db="EMBL/GenBank/DDBJ databases">
        <title>Novel species of Cryobacterium.</title>
        <authorList>
            <person name="Liu Q."/>
            <person name="Xin Y.-H."/>
        </authorList>
    </citation>
    <scope>NUCLEOTIDE SEQUENCE [LARGE SCALE GENOMIC DNA]</scope>
    <source>
        <strain evidence="17 18">Hh39</strain>
    </source>
</reference>
<evidence type="ECO:0000256" key="8">
    <source>
        <dbReference type="ARBA" id="ARBA00022989"/>
    </source>
</evidence>
<dbReference type="OrthoDB" id="5243563at2"/>
<evidence type="ECO:0000256" key="1">
    <source>
        <dbReference type="ARBA" id="ARBA00004162"/>
    </source>
</evidence>
<dbReference type="GO" id="GO:0005886">
    <property type="term" value="C:plasma membrane"/>
    <property type="evidence" value="ECO:0007669"/>
    <property type="project" value="UniProtKB-SubCell"/>
</dbReference>
<evidence type="ECO:0000256" key="3">
    <source>
        <dbReference type="ARBA" id="ARBA00022448"/>
    </source>
</evidence>
<comment type="function">
    <text evidence="12 14">F(1)F(0) ATP synthase produces ATP from ADP in the presence of a proton or sodium gradient. F-type ATPases consist of two structural domains, F(1) containing the extramembraneous catalytic core and F(0) containing the membrane proton channel, linked together by a central stalk and a peripheral stalk. During catalysis, ATP synthesis in the catalytic domain of F(1) is coupled via a rotary mechanism of the central stalk subunits to proton translocation.</text>
</comment>
<comment type="subcellular location">
    <subcellularLocation>
        <location evidence="1 14">Cell membrane</location>
        <topology evidence="1 14">Single-pass membrane protein</topology>
    </subcellularLocation>
</comment>
<dbReference type="InterPro" id="IPR028987">
    <property type="entry name" value="ATP_synth_B-like_membr_sf"/>
</dbReference>
<evidence type="ECO:0000256" key="5">
    <source>
        <dbReference type="ARBA" id="ARBA00022547"/>
    </source>
</evidence>
<evidence type="ECO:0000256" key="16">
    <source>
        <dbReference type="SAM" id="Coils"/>
    </source>
</evidence>
<organism evidence="17 18">
    <name type="scientific">Cryobacterium melibiosiphilum</name>
    <dbReference type="NCBI Taxonomy" id="995039"/>
    <lineage>
        <taxon>Bacteria</taxon>
        <taxon>Bacillati</taxon>
        <taxon>Actinomycetota</taxon>
        <taxon>Actinomycetes</taxon>
        <taxon>Micrococcales</taxon>
        <taxon>Microbacteriaceae</taxon>
        <taxon>Cryobacterium</taxon>
    </lineage>
</organism>
<dbReference type="Proteomes" id="UP000272015">
    <property type="component" value="Unassembled WGS sequence"/>
</dbReference>
<keyword evidence="11 14" id="KW-0066">ATP synthesis</keyword>
<evidence type="ECO:0000256" key="7">
    <source>
        <dbReference type="ARBA" id="ARBA00022781"/>
    </source>
</evidence>
<dbReference type="InterPro" id="IPR005864">
    <property type="entry name" value="ATP_synth_F0_bsu_bac"/>
</dbReference>
<comment type="caution">
    <text evidence="17">The sequence shown here is derived from an EMBL/GenBank/DDBJ whole genome shotgun (WGS) entry which is preliminary data.</text>
</comment>
<keyword evidence="16" id="KW-0175">Coiled coil</keyword>
<dbReference type="EMBL" id="QZVS01000089">
    <property type="protein sequence ID" value="RJT87562.1"/>
    <property type="molecule type" value="Genomic_DNA"/>
</dbReference>
<comment type="function">
    <text evidence="14">Component of the F(0) channel, it forms part of the peripheral stalk, linking F(1) to F(0).</text>
</comment>
<dbReference type="NCBIfam" id="TIGR01144">
    <property type="entry name" value="ATP_synt_b"/>
    <property type="match status" value="1"/>
</dbReference>
<feature type="coiled-coil region" evidence="16">
    <location>
        <begin position="62"/>
        <end position="96"/>
    </location>
</feature>
<sequence>MLHAVIAAATEEAAPNPLIPAVYDIIWSAVCFAVILFFFWKYALPKMQKLLDDRAEAIEGNIAKADDAQRKAEAALEQYTAQLVGARAEAGQIRDQARTDGQRIVAEHKEQATSEANRIAATAKTQIEAERQAAVVSLRSEVGTLAIDLASGVIGESLTDDAKASAIVDRFLAELEATENTSNASTAGKN</sequence>
<evidence type="ECO:0000256" key="4">
    <source>
        <dbReference type="ARBA" id="ARBA00022475"/>
    </source>
</evidence>
<dbReference type="GO" id="GO:0046933">
    <property type="term" value="F:proton-transporting ATP synthase activity, rotational mechanism"/>
    <property type="evidence" value="ECO:0007669"/>
    <property type="project" value="UniProtKB-UniRule"/>
</dbReference>
<proteinExistence type="inferred from homology"/>
<gene>
    <name evidence="14" type="primary">atpF</name>
    <name evidence="17" type="ORF">D6T64_14620</name>
</gene>
<dbReference type="RefSeq" id="WP_119975435.1">
    <property type="nucleotide sequence ID" value="NZ_JBHSQA010000003.1"/>
</dbReference>
<keyword evidence="7 14" id="KW-0375">Hydrogen ion transport</keyword>
<dbReference type="InterPro" id="IPR050059">
    <property type="entry name" value="ATP_synthase_B_chain"/>
</dbReference>
<dbReference type="AlphaFoldDB" id="A0A3A5MDL5"/>
<dbReference type="Pfam" id="PF00430">
    <property type="entry name" value="ATP-synt_B"/>
    <property type="match status" value="1"/>
</dbReference>
<dbReference type="SUPFAM" id="SSF81573">
    <property type="entry name" value="F1F0 ATP synthase subunit B, membrane domain"/>
    <property type="match status" value="1"/>
</dbReference>
<dbReference type="PANTHER" id="PTHR33445:SF1">
    <property type="entry name" value="ATP SYNTHASE SUBUNIT B"/>
    <property type="match status" value="1"/>
</dbReference>
<feature type="transmembrane region" description="Helical" evidence="14">
    <location>
        <begin position="25"/>
        <end position="44"/>
    </location>
</feature>
<evidence type="ECO:0000256" key="11">
    <source>
        <dbReference type="ARBA" id="ARBA00023310"/>
    </source>
</evidence>
<keyword evidence="9 14" id="KW-0406">Ion transport</keyword>
<evidence type="ECO:0000256" key="13">
    <source>
        <dbReference type="ARBA" id="ARBA00025830"/>
    </source>
</evidence>
<protein>
    <recommendedName>
        <fullName evidence="14">ATP synthase subunit b</fullName>
    </recommendedName>
    <alternativeName>
        <fullName evidence="14">ATP synthase F(0) sector subunit b</fullName>
    </alternativeName>
    <alternativeName>
        <fullName evidence="14">ATPase subunit I</fullName>
    </alternativeName>
    <alternativeName>
        <fullName evidence="14">F-type ATPase subunit b</fullName>
        <shortName evidence="14">F-ATPase subunit b</shortName>
    </alternativeName>
</protein>
<name>A0A3A5MDL5_9MICO</name>
<dbReference type="NCBIfam" id="NF004412">
    <property type="entry name" value="PRK05759.1-3"/>
    <property type="match status" value="1"/>
</dbReference>
<keyword evidence="4 14" id="KW-1003">Cell membrane</keyword>
<dbReference type="PANTHER" id="PTHR33445">
    <property type="entry name" value="ATP SYNTHASE SUBUNIT B', CHLOROPLASTIC"/>
    <property type="match status" value="1"/>
</dbReference>
<keyword evidence="8 14" id="KW-1133">Transmembrane helix</keyword>
<keyword evidence="6 14" id="KW-0812">Transmembrane</keyword>
<dbReference type="GO" id="GO:0046961">
    <property type="term" value="F:proton-transporting ATPase activity, rotational mechanism"/>
    <property type="evidence" value="ECO:0007669"/>
    <property type="project" value="TreeGrafter"/>
</dbReference>
<comment type="subunit">
    <text evidence="13 14">F-type ATPases have 2 components, F(1) - the catalytic core - and F(0) - the membrane proton channel. F(1) has five subunits: alpha(3), beta(3), gamma(1), delta(1), epsilon(1). F(0) has three main subunits: a(1), b(2) and c(10-14). The alpha and beta chains form an alternating ring which encloses part of the gamma chain. F(1) is attached to F(0) by a central stalk formed by the gamma and epsilon chains, while a peripheral stalk is formed by the delta and b chains.</text>
</comment>
<dbReference type="InterPro" id="IPR002146">
    <property type="entry name" value="ATP_synth_b/b'su_bac/chlpt"/>
</dbReference>
<keyword evidence="3 14" id="KW-0813">Transport</keyword>
<evidence type="ECO:0000313" key="18">
    <source>
        <dbReference type="Proteomes" id="UP000272015"/>
    </source>
</evidence>
<dbReference type="Gene3D" id="1.20.5.620">
    <property type="entry name" value="F1F0 ATP synthase subunit B, membrane domain"/>
    <property type="match status" value="1"/>
</dbReference>
<keyword evidence="5 14" id="KW-0138">CF(0)</keyword>
<comment type="similarity">
    <text evidence="2 14 15">Belongs to the ATPase B chain family.</text>
</comment>
<evidence type="ECO:0000313" key="17">
    <source>
        <dbReference type="EMBL" id="RJT87562.1"/>
    </source>
</evidence>
<dbReference type="GO" id="GO:0045259">
    <property type="term" value="C:proton-transporting ATP synthase complex"/>
    <property type="evidence" value="ECO:0007669"/>
    <property type="project" value="UniProtKB-KW"/>
</dbReference>
<dbReference type="HAMAP" id="MF_01398">
    <property type="entry name" value="ATP_synth_b_bprime"/>
    <property type="match status" value="1"/>
</dbReference>
<evidence type="ECO:0000256" key="2">
    <source>
        <dbReference type="ARBA" id="ARBA00005513"/>
    </source>
</evidence>
<dbReference type="CDD" id="cd06503">
    <property type="entry name" value="ATP-synt_Fo_b"/>
    <property type="match status" value="1"/>
</dbReference>
<evidence type="ECO:0000256" key="12">
    <source>
        <dbReference type="ARBA" id="ARBA00025198"/>
    </source>
</evidence>